<keyword evidence="1" id="KW-1133">Transmembrane helix</keyword>
<keyword evidence="3" id="KW-1185">Reference proteome</keyword>
<feature type="transmembrane region" description="Helical" evidence="1">
    <location>
        <begin position="315"/>
        <end position="332"/>
    </location>
</feature>
<proteinExistence type="predicted"/>
<sequence>MALGALIGAYQEDDSGRLCALQPLAGRTLIEYQARCAAAAGCAPIVVLVEMVPVALAAALERLRVEGVPVVAVSDPQEAAARFEPHARLLQVADGVAPAMPMVERVAALEERAVLTVPDDERHRDFERIDNDQRWAGLAMVDGQTLASTAAMLGDWDLLSTLLRRTIQAGALHIPTGEGLTPYHARAGGGPGEFDRSLLLASRRARPDWVARYILPPVEEFATEQLMPTKVRPAWLVTAALVLTLLAALAISRGYLWPALGLLLAGMPLDIVGERLGQLRLQPVPAQSPTRRLLWPASGLALLALGWFQTNHGGGWGALATTVAGLAFIEALRIERSGRELPFGHWLFDRRPAIVVTAVVAIGGWWNIALVLLALYAAASFFLVQNWVHRGQRD</sequence>
<name>A0ABT3JEA2_9SPHN</name>
<evidence type="ECO:0008006" key="4">
    <source>
        <dbReference type="Google" id="ProtNLM"/>
    </source>
</evidence>
<organism evidence="2 3">
    <name type="scientific">Sphingomonas arvum</name>
    <dbReference type="NCBI Taxonomy" id="2992113"/>
    <lineage>
        <taxon>Bacteria</taxon>
        <taxon>Pseudomonadati</taxon>
        <taxon>Pseudomonadota</taxon>
        <taxon>Alphaproteobacteria</taxon>
        <taxon>Sphingomonadales</taxon>
        <taxon>Sphingomonadaceae</taxon>
        <taxon>Sphingomonas</taxon>
    </lineage>
</organism>
<dbReference type="Proteomes" id="UP001526246">
    <property type="component" value="Unassembled WGS sequence"/>
</dbReference>
<comment type="caution">
    <text evidence="2">The sequence shown here is derived from an EMBL/GenBank/DDBJ whole genome shotgun (WGS) entry which is preliminary data.</text>
</comment>
<evidence type="ECO:0000256" key="1">
    <source>
        <dbReference type="SAM" id="Phobius"/>
    </source>
</evidence>
<feature type="transmembrane region" description="Helical" evidence="1">
    <location>
        <begin position="234"/>
        <end position="251"/>
    </location>
</feature>
<feature type="transmembrane region" description="Helical" evidence="1">
    <location>
        <begin position="353"/>
        <end position="384"/>
    </location>
</feature>
<reference evidence="2 3" key="1">
    <citation type="submission" date="2022-10" db="EMBL/GenBank/DDBJ databases">
        <title>Sphingomonas sp.</title>
        <authorList>
            <person name="Jin C."/>
        </authorList>
    </citation>
    <scope>NUCLEOTIDE SEQUENCE [LARGE SCALE GENOMIC DNA]</scope>
    <source>
        <strain evidence="2 3">BN140010</strain>
    </source>
</reference>
<dbReference type="RefSeq" id="WP_264881546.1">
    <property type="nucleotide sequence ID" value="NZ_JAPDOB010000001.1"/>
</dbReference>
<dbReference type="EMBL" id="JAPDOB010000001">
    <property type="protein sequence ID" value="MCW3797339.1"/>
    <property type="molecule type" value="Genomic_DNA"/>
</dbReference>
<keyword evidence="1" id="KW-0812">Transmembrane</keyword>
<protein>
    <recommendedName>
        <fullName evidence="4">MobA-like NTP transferase domain-containing protein</fullName>
    </recommendedName>
</protein>
<keyword evidence="1" id="KW-0472">Membrane</keyword>
<accession>A0ABT3JEA2</accession>
<gene>
    <name evidence="2" type="ORF">OMW55_05900</name>
</gene>
<evidence type="ECO:0000313" key="2">
    <source>
        <dbReference type="EMBL" id="MCW3797339.1"/>
    </source>
</evidence>
<evidence type="ECO:0000313" key="3">
    <source>
        <dbReference type="Proteomes" id="UP001526246"/>
    </source>
</evidence>